<proteinExistence type="inferred from homology"/>
<feature type="domain" description="C2H2-type" evidence="14">
    <location>
        <begin position="210"/>
        <end position="237"/>
    </location>
</feature>
<dbReference type="PANTHER" id="PTHR23110">
    <property type="entry name" value="BTB DOMAIN TRANSCRIPTION FACTOR"/>
    <property type="match status" value="1"/>
</dbReference>
<keyword evidence="6" id="KW-0862">Zinc</keyword>
<dbReference type="AlphaFoldDB" id="A0A482VTP0"/>
<feature type="region of interest" description="Disordered" evidence="12">
    <location>
        <begin position="377"/>
        <end position="414"/>
    </location>
</feature>
<dbReference type="InterPro" id="IPR051095">
    <property type="entry name" value="Dros_DevTransReg"/>
</dbReference>
<dbReference type="GO" id="GO:0006357">
    <property type="term" value="P:regulation of transcription by RNA polymerase II"/>
    <property type="evidence" value="ECO:0007669"/>
    <property type="project" value="TreeGrafter"/>
</dbReference>
<dbReference type="FunFam" id="3.30.160.60:FF:000145">
    <property type="entry name" value="Zinc finger protein 574"/>
    <property type="match status" value="1"/>
</dbReference>
<dbReference type="PROSITE" id="PS50097">
    <property type="entry name" value="BTB"/>
    <property type="match status" value="1"/>
</dbReference>
<dbReference type="OrthoDB" id="10261408at2759"/>
<keyword evidence="7" id="KW-0805">Transcription regulation</keyword>
<dbReference type="Pfam" id="PF02178">
    <property type="entry name" value="AT_hook"/>
    <property type="match status" value="2"/>
</dbReference>
<evidence type="ECO:0000256" key="12">
    <source>
        <dbReference type="SAM" id="MobiDB-lite"/>
    </source>
</evidence>
<evidence type="ECO:0000256" key="9">
    <source>
        <dbReference type="ARBA" id="ARBA00023163"/>
    </source>
</evidence>
<reference evidence="15 16" key="1">
    <citation type="submission" date="2017-03" db="EMBL/GenBank/DDBJ databases">
        <title>Genome of the blue death feigning beetle - Asbolus verrucosus.</title>
        <authorList>
            <person name="Rider S.D."/>
        </authorList>
    </citation>
    <scope>NUCLEOTIDE SEQUENCE [LARGE SCALE GENOMIC DNA]</scope>
    <source>
        <strain evidence="15">Butters</strain>
        <tissue evidence="15">Head and leg muscle</tissue>
    </source>
</reference>
<evidence type="ECO:0000256" key="7">
    <source>
        <dbReference type="ARBA" id="ARBA00023015"/>
    </source>
</evidence>
<dbReference type="InterPro" id="IPR013087">
    <property type="entry name" value="Znf_C2H2_type"/>
</dbReference>
<dbReference type="SUPFAM" id="SSF57667">
    <property type="entry name" value="beta-beta-alpha zinc fingers"/>
    <property type="match status" value="1"/>
</dbReference>
<evidence type="ECO:0000256" key="4">
    <source>
        <dbReference type="ARBA" id="ARBA00022737"/>
    </source>
</evidence>
<evidence type="ECO:0000256" key="10">
    <source>
        <dbReference type="ARBA" id="ARBA00023242"/>
    </source>
</evidence>
<dbReference type="SMART" id="SM00225">
    <property type="entry name" value="BTB"/>
    <property type="match status" value="1"/>
</dbReference>
<dbReference type="CDD" id="cd18315">
    <property type="entry name" value="BTB_POZ_BAB-like"/>
    <property type="match status" value="1"/>
</dbReference>
<evidence type="ECO:0000256" key="11">
    <source>
        <dbReference type="PROSITE-ProRule" id="PRU00042"/>
    </source>
</evidence>
<dbReference type="PROSITE" id="PS00028">
    <property type="entry name" value="ZINC_FINGER_C2H2_1"/>
    <property type="match status" value="2"/>
</dbReference>
<keyword evidence="3" id="KW-0479">Metal-binding</keyword>
<name>A0A482VTP0_ASBVE</name>
<dbReference type="PROSITE" id="PS50157">
    <property type="entry name" value="ZINC_FINGER_C2H2_2"/>
    <property type="match status" value="2"/>
</dbReference>
<feature type="domain" description="C2H2-type" evidence="14">
    <location>
        <begin position="238"/>
        <end position="266"/>
    </location>
</feature>
<feature type="domain" description="BTB" evidence="13">
    <location>
        <begin position="30"/>
        <end position="95"/>
    </location>
</feature>
<dbReference type="SMART" id="SM00355">
    <property type="entry name" value="ZnF_C2H2"/>
    <property type="match status" value="2"/>
</dbReference>
<keyword evidence="16" id="KW-1185">Reference proteome</keyword>
<comment type="caution">
    <text evidence="15">The sequence shown here is derived from an EMBL/GenBank/DDBJ whole genome shotgun (WGS) entry which is preliminary data.</text>
</comment>
<keyword evidence="8" id="KW-0238">DNA-binding</keyword>
<evidence type="ECO:0000313" key="16">
    <source>
        <dbReference type="Proteomes" id="UP000292052"/>
    </source>
</evidence>
<dbReference type="InterPro" id="IPR000210">
    <property type="entry name" value="BTB/POZ_dom"/>
</dbReference>
<sequence length="434" mass="49316">MKSSVQFSPNKYLENISRMFKKLYNDEQLTDVTLCCKDGTIKAHKLILATCSPYFHKIFTENNRDHPILIMHGVSYQSLHDLIELIYKGNVDVLPESLNPLYELAGEFQLSGITGVLRDEGEKSPENGNCRNEGGGHGRDTRFKGLKRVAVDYKDTDAKNDNSATPPKRLEMSKDGSDSAKKGNSEVITSKLNSDDAPKLSAWAKKQRKFKCVLCPSSFKRSSHLTRHQLVHTGERPYACDQCDKAFSRHDKLKHHIRKTHEHDYEADYNLEMPHSMATAPPSPPLPFIISHVRSEANEEVAQPIPPKRPRGRPRKYPVVEKPLVKRGRGRPRLNPVQQEVNGENYDITNLPYGDLEYLTMPLQDSVMIEPYVEIKTEKEDNNEETEKHNEEKKDIGESVNDEEEEQPPTPANLKVLENRIAKIGECTISVANH</sequence>
<dbReference type="STRING" id="1661398.A0A482VTP0"/>
<dbReference type="GO" id="GO:0008270">
    <property type="term" value="F:zinc ion binding"/>
    <property type="evidence" value="ECO:0007669"/>
    <property type="project" value="UniProtKB-KW"/>
</dbReference>
<evidence type="ECO:0000256" key="2">
    <source>
        <dbReference type="ARBA" id="ARBA00006991"/>
    </source>
</evidence>
<accession>A0A482VTP0</accession>
<keyword evidence="9" id="KW-0804">Transcription</keyword>
<protein>
    <submittedName>
        <fullName evidence="15">Uncharacterized protein</fullName>
    </submittedName>
</protein>
<dbReference type="Pfam" id="PF00651">
    <property type="entry name" value="BTB"/>
    <property type="match status" value="1"/>
</dbReference>
<dbReference type="FunFam" id="3.30.160.60:FF:000508">
    <property type="entry name" value="Myeloid zinc finger 1"/>
    <property type="match status" value="1"/>
</dbReference>
<comment type="subcellular location">
    <subcellularLocation>
        <location evidence="1">Nucleus</location>
    </subcellularLocation>
</comment>
<dbReference type="Gene3D" id="3.30.710.10">
    <property type="entry name" value="Potassium Channel Kv1.1, Chain A"/>
    <property type="match status" value="1"/>
</dbReference>
<dbReference type="GO" id="GO:0048513">
    <property type="term" value="P:animal organ development"/>
    <property type="evidence" value="ECO:0007669"/>
    <property type="project" value="UniProtKB-ARBA"/>
</dbReference>
<feature type="region of interest" description="Disordered" evidence="12">
    <location>
        <begin position="118"/>
        <end position="141"/>
    </location>
</feature>
<evidence type="ECO:0000256" key="1">
    <source>
        <dbReference type="ARBA" id="ARBA00004123"/>
    </source>
</evidence>
<evidence type="ECO:0000259" key="13">
    <source>
        <dbReference type="PROSITE" id="PS50097"/>
    </source>
</evidence>
<evidence type="ECO:0000259" key="14">
    <source>
        <dbReference type="PROSITE" id="PS50157"/>
    </source>
</evidence>
<dbReference type="InterPro" id="IPR011333">
    <property type="entry name" value="SKP1/BTB/POZ_sf"/>
</dbReference>
<dbReference type="GO" id="GO:0005634">
    <property type="term" value="C:nucleus"/>
    <property type="evidence" value="ECO:0007669"/>
    <property type="project" value="UniProtKB-SubCell"/>
</dbReference>
<evidence type="ECO:0000256" key="3">
    <source>
        <dbReference type="ARBA" id="ARBA00022723"/>
    </source>
</evidence>
<evidence type="ECO:0000256" key="6">
    <source>
        <dbReference type="ARBA" id="ARBA00022833"/>
    </source>
</evidence>
<dbReference type="GO" id="GO:0042802">
    <property type="term" value="F:identical protein binding"/>
    <property type="evidence" value="ECO:0007669"/>
    <property type="project" value="UniProtKB-ARBA"/>
</dbReference>
<dbReference type="PANTHER" id="PTHR23110:SF99">
    <property type="entry name" value="BROAD-COMPLEX CORE PROTEIN ISOFORM 6"/>
    <property type="match status" value="1"/>
</dbReference>
<evidence type="ECO:0000256" key="5">
    <source>
        <dbReference type="ARBA" id="ARBA00022771"/>
    </source>
</evidence>
<dbReference type="GO" id="GO:0003677">
    <property type="term" value="F:DNA binding"/>
    <property type="evidence" value="ECO:0007669"/>
    <property type="project" value="UniProtKB-KW"/>
</dbReference>
<dbReference type="Proteomes" id="UP000292052">
    <property type="component" value="Unassembled WGS sequence"/>
</dbReference>
<dbReference type="GO" id="GO:0048666">
    <property type="term" value="P:neuron development"/>
    <property type="evidence" value="ECO:0007669"/>
    <property type="project" value="UniProtKB-ARBA"/>
</dbReference>
<dbReference type="Gene3D" id="3.30.160.60">
    <property type="entry name" value="Classic Zinc Finger"/>
    <property type="match status" value="2"/>
</dbReference>
<feature type="compositionally biased region" description="Basic and acidic residues" evidence="12">
    <location>
        <begin position="168"/>
        <end position="184"/>
    </location>
</feature>
<dbReference type="EMBL" id="QDEB01069259">
    <property type="protein sequence ID" value="RZC35637.1"/>
    <property type="molecule type" value="Genomic_DNA"/>
</dbReference>
<dbReference type="InterPro" id="IPR036236">
    <property type="entry name" value="Znf_C2H2_sf"/>
</dbReference>
<keyword evidence="5 11" id="KW-0863">Zinc-finger</keyword>
<comment type="similarity">
    <text evidence="2">Belongs to the krueppel C2H2-type zinc-finger protein family.</text>
</comment>
<feature type="region of interest" description="Disordered" evidence="12">
    <location>
        <begin position="154"/>
        <end position="192"/>
    </location>
</feature>
<evidence type="ECO:0000256" key="8">
    <source>
        <dbReference type="ARBA" id="ARBA00023125"/>
    </source>
</evidence>
<keyword evidence="4" id="KW-0677">Repeat</keyword>
<dbReference type="GO" id="GO:0003006">
    <property type="term" value="P:developmental process involved in reproduction"/>
    <property type="evidence" value="ECO:0007669"/>
    <property type="project" value="UniProtKB-ARBA"/>
</dbReference>
<dbReference type="InterPro" id="IPR017956">
    <property type="entry name" value="AT_hook_DNA-bd_motif"/>
</dbReference>
<dbReference type="SUPFAM" id="SSF54695">
    <property type="entry name" value="POZ domain"/>
    <property type="match status" value="1"/>
</dbReference>
<feature type="compositionally biased region" description="Basic and acidic residues" evidence="12">
    <location>
        <begin position="377"/>
        <end position="397"/>
    </location>
</feature>
<dbReference type="SMART" id="SM00384">
    <property type="entry name" value="AT_hook"/>
    <property type="match status" value="2"/>
</dbReference>
<keyword evidence="10" id="KW-0539">Nucleus</keyword>
<gene>
    <name evidence="15" type="ORF">BDFB_002408</name>
</gene>
<dbReference type="Pfam" id="PF00096">
    <property type="entry name" value="zf-C2H2"/>
    <property type="match status" value="2"/>
</dbReference>
<organism evidence="15 16">
    <name type="scientific">Asbolus verrucosus</name>
    <name type="common">Desert ironclad beetle</name>
    <dbReference type="NCBI Taxonomy" id="1661398"/>
    <lineage>
        <taxon>Eukaryota</taxon>
        <taxon>Metazoa</taxon>
        <taxon>Ecdysozoa</taxon>
        <taxon>Arthropoda</taxon>
        <taxon>Hexapoda</taxon>
        <taxon>Insecta</taxon>
        <taxon>Pterygota</taxon>
        <taxon>Neoptera</taxon>
        <taxon>Endopterygota</taxon>
        <taxon>Coleoptera</taxon>
        <taxon>Polyphaga</taxon>
        <taxon>Cucujiformia</taxon>
        <taxon>Tenebrionidae</taxon>
        <taxon>Pimeliinae</taxon>
        <taxon>Asbolus</taxon>
    </lineage>
</organism>
<evidence type="ECO:0000313" key="15">
    <source>
        <dbReference type="EMBL" id="RZC35637.1"/>
    </source>
</evidence>